<keyword evidence="2" id="KW-1185">Reference proteome</keyword>
<protein>
    <submittedName>
        <fullName evidence="1">Uncharacterized protein</fullName>
    </submittedName>
</protein>
<proteinExistence type="predicted"/>
<accession>A0A251QTM9</accession>
<evidence type="ECO:0000313" key="2">
    <source>
        <dbReference type="Proteomes" id="UP000006882"/>
    </source>
</evidence>
<name>A0A251QTM9_PRUPE</name>
<organism evidence="1 2">
    <name type="scientific">Prunus persica</name>
    <name type="common">Peach</name>
    <name type="synonym">Amygdalus persica</name>
    <dbReference type="NCBI Taxonomy" id="3760"/>
    <lineage>
        <taxon>Eukaryota</taxon>
        <taxon>Viridiplantae</taxon>
        <taxon>Streptophyta</taxon>
        <taxon>Embryophyta</taxon>
        <taxon>Tracheophyta</taxon>
        <taxon>Spermatophyta</taxon>
        <taxon>Magnoliopsida</taxon>
        <taxon>eudicotyledons</taxon>
        <taxon>Gunneridae</taxon>
        <taxon>Pentapetalae</taxon>
        <taxon>rosids</taxon>
        <taxon>fabids</taxon>
        <taxon>Rosales</taxon>
        <taxon>Rosaceae</taxon>
        <taxon>Amygdaloideae</taxon>
        <taxon>Amygdaleae</taxon>
        <taxon>Prunus</taxon>
    </lineage>
</organism>
<dbReference type="Proteomes" id="UP000006882">
    <property type="component" value="Chromosome G1"/>
</dbReference>
<dbReference type="EMBL" id="CM007651">
    <property type="protein sequence ID" value="ONI27181.1"/>
    <property type="molecule type" value="Genomic_DNA"/>
</dbReference>
<gene>
    <name evidence="1" type="ORF">PRUPE_1G072800</name>
</gene>
<dbReference type="AlphaFoldDB" id="A0A251QTM9"/>
<sequence length="69" mass="8329">MEYFLCFVFGLQGYGISRQGELQHREIHLDMFSMSRLRKTMPIKQYINDEHQDRTLETRQESGILFETK</sequence>
<reference evidence="1 2" key="1">
    <citation type="journal article" date="2013" name="Nat. Genet.">
        <title>The high-quality draft genome of peach (Prunus persica) identifies unique patterns of genetic diversity, domestication and genome evolution.</title>
        <authorList>
            <consortium name="International Peach Genome Initiative"/>
            <person name="Verde I."/>
            <person name="Abbott A.G."/>
            <person name="Scalabrin S."/>
            <person name="Jung S."/>
            <person name="Shu S."/>
            <person name="Marroni F."/>
            <person name="Zhebentyayeva T."/>
            <person name="Dettori M.T."/>
            <person name="Grimwood J."/>
            <person name="Cattonaro F."/>
            <person name="Zuccolo A."/>
            <person name="Rossini L."/>
            <person name="Jenkins J."/>
            <person name="Vendramin E."/>
            <person name="Meisel L.A."/>
            <person name="Decroocq V."/>
            <person name="Sosinski B."/>
            <person name="Prochnik S."/>
            <person name="Mitros T."/>
            <person name="Policriti A."/>
            <person name="Cipriani G."/>
            <person name="Dondini L."/>
            <person name="Ficklin S."/>
            <person name="Goodstein D.M."/>
            <person name="Xuan P."/>
            <person name="Del Fabbro C."/>
            <person name="Aramini V."/>
            <person name="Copetti D."/>
            <person name="Gonzalez S."/>
            <person name="Horner D.S."/>
            <person name="Falchi R."/>
            <person name="Lucas S."/>
            <person name="Mica E."/>
            <person name="Maldonado J."/>
            <person name="Lazzari B."/>
            <person name="Bielenberg D."/>
            <person name="Pirona R."/>
            <person name="Miculan M."/>
            <person name="Barakat A."/>
            <person name="Testolin R."/>
            <person name="Stella A."/>
            <person name="Tartarini S."/>
            <person name="Tonutti P."/>
            <person name="Arus P."/>
            <person name="Orellana A."/>
            <person name="Wells C."/>
            <person name="Main D."/>
            <person name="Vizzotto G."/>
            <person name="Silva H."/>
            <person name="Salamini F."/>
            <person name="Schmutz J."/>
            <person name="Morgante M."/>
            <person name="Rokhsar D.S."/>
        </authorList>
    </citation>
    <scope>NUCLEOTIDE SEQUENCE [LARGE SCALE GENOMIC DNA]</scope>
    <source>
        <strain evidence="2">cv. Nemared</strain>
    </source>
</reference>
<dbReference type="Gramene" id="ONI27181">
    <property type="protein sequence ID" value="ONI27181"/>
    <property type="gene ID" value="PRUPE_1G072800"/>
</dbReference>
<evidence type="ECO:0000313" key="1">
    <source>
        <dbReference type="EMBL" id="ONI27181.1"/>
    </source>
</evidence>